<evidence type="ECO:0000313" key="2">
    <source>
        <dbReference type="Proteomes" id="UP001589587"/>
    </source>
</evidence>
<protein>
    <submittedName>
        <fullName evidence="1">Uncharacterized protein</fullName>
    </submittedName>
</protein>
<proteinExistence type="predicted"/>
<evidence type="ECO:0000313" key="1">
    <source>
        <dbReference type="EMBL" id="MFB9779610.1"/>
    </source>
</evidence>
<sequence length="129" mass="13850">MPTDFAVRLEAVSAERPDLDLVGRQGQRVPLNQAHADQLFEITQSDPTLDYAPGALAHVNADGVLTTVNQGAGSWNITAHTGSSASWLTVSEVSGEELAQRDTDLGSIDEVMLSIFALWNWATVGPKVY</sequence>
<accession>A0ABV5XAW7</accession>
<reference evidence="1 2" key="1">
    <citation type="submission" date="2024-09" db="EMBL/GenBank/DDBJ databases">
        <authorList>
            <person name="Sun Q."/>
            <person name="Mori K."/>
        </authorList>
    </citation>
    <scope>NUCLEOTIDE SEQUENCE [LARGE SCALE GENOMIC DNA]</scope>
    <source>
        <strain evidence="1 2">JCM 11411</strain>
    </source>
</reference>
<gene>
    <name evidence="1" type="ORF">ACFFQ6_07945</name>
</gene>
<name>A0ABV5XAW7_9NOCA</name>
<dbReference type="EMBL" id="JBHMAS010000006">
    <property type="protein sequence ID" value="MFB9779610.1"/>
    <property type="molecule type" value="Genomic_DNA"/>
</dbReference>
<dbReference type="Proteomes" id="UP001589587">
    <property type="component" value="Unassembled WGS sequence"/>
</dbReference>
<dbReference type="RefSeq" id="WP_097388529.1">
    <property type="nucleotide sequence ID" value="NZ_JBHMAS010000006.1"/>
</dbReference>
<keyword evidence="2" id="KW-1185">Reference proteome</keyword>
<comment type="caution">
    <text evidence="1">The sequence shown here is derived from an EMBL/GenBank/DDBJ whole genome shotgun (WGS) entry which is preliminary data.</text>
</comment>
<organism evidence="1 2">
    <name type="scientific">Rhodococcus baikonurensis</name>
    <dbReference type="NCBI Taxonomy" id="172041"/>
    <lineage>
        <taxon>Bacteria</taxon>
        <taxon>Bacillati</taxon>
        <taxon>Actinomycetota</taxon>
        <taxon>Actinomycetes</taxon>
        <taxon>Mycobacteriales</taxon>
        <taxon>Nocardiaceae</taxon>
        <taxon>Rhodococcus</taxon>
        <taxon>Rhodococcus erythropolis group</taxon>
    </lineage>
</organism>